<evidence type="ECO:0000313" key="2">
    <source>
        <dbReference type="Proteomes" id="UP000571950"/>
    </source>
</evidence>
<proteinExistence type="predicted"/>
<dbReference type="Proteomes" id="UP000571950">
    <property type="component" value="Unassembled WGS sequence"/>
</dbReference>
<sequence length="300" mass="34101">MSAERIDRFQQIAATNRLALPPATLEQIARLDTALQHWKTPALMREFGPAFTRTWREITAPLAPPQRRQFAALYLAQKALAIDDVLRERSLTPALLARYPLALDRLADTLEAMPDPYDFDDELFIKDLRLVLGLGVPAGACILDIRSRMGGTILLGVARRDPLRVLRTGGKIPCFRLYLDPRYREAFNREGMIDYYREAGELLVHHPDVYGFVCKSWFMDPQLERVSPRLAHLSTIPLSAGAFVITRKASDGDRARALKTSPTRRALHEAGKYEPRAVSLVWPREGMIRWAMAQRQERKA</sequence>
<gene>
    <name evidence="1" type="ORF">GGR43_000516</name>
</gene>
<organism evidence="1 2">
    <name type="scientific">Sphingobium jiangsuense</name>
    <dbReference type="NCBI Taxonomy" id="870476"/>
    <lineage>
        <taxon>Bacteria</taxon>
        <taxon>Pseudomonadati</taxon>
        <taxon>Pseudomonadota</taxon>
        <taxon>Alphaproteobacteria</taxon>
        <taxon>Sphingomonadales</taxon>
        <taxon>Sphingomonadaceae</taxon>
        <taxon>Sphingobium</taxon>
    </lineage>
</organism>
<evidence type="ECO:0000313" key="1">
    <source>
        <dbReference type="EMBL" id="MBB3924815.1"/>
    </source>
</evidence>
<protein>
    <submittedName>
        <fullName evidence="1">Uncharacterized protein</fullName>
    </submittedName>
</protein>
<comment type="caution">
    <text evidence="1">The sequence shown here is derived from an EMBL/GenBank/DDBJ whole genome shotgun (WGS) entry which is preliminary data.</text>
</comment>
<keyword evidence="2" id="KW-1185">Reference proteome</keyword>
<reference evidence="1 2" key="1">
    <citation type="submission" date="2020-08" db="EMBL/GenBank/DDBJ databases">
        <title>Genomic Encyclopedia of Type Strains, Phase IV (KMG-IV): sequencing the most valuable type-strain genomes for metagenomic binning, comparative biology and taxonomic classification.</title>
        <authorList>
            <person name="Goeker M."/>
        </authorList>
    </citation>
    <scope>NUCLEOTIDE SEQUENCE [LARGE SCALE GENOMIC DNA]</scope>
    <source>
        <strain evidence="1 2">DSM 26189</strain>
    </source>
</reference>
<dbReference type="EMBL" id="JACIDT010000002">
    <property type="protein sequence ID" value="MBB3924815.1"/>
    <property type="molecule type" value="Genomic_DNA"/>
</dbReference>
<accession>A0A7W6BDC4</accession>
<name>A0A7W6BDC4_9SPHN</name>
<dbReference type="AlphaFoldDB" id="A0A7W6BDC4"/>
<dbReference type="RefSeq" id="WP_188070397.1">
    <property type="nucleotide sequence ID" value="NZ_BSPS01000043.1"/>
</dbReference>